<protein>
    <submittedName>
        <fullName evidence="2">Outer membrane lipoprotein-sorting protein</fullName>
    </submittedName>
</protein>
<accession>A0A7W8P070</accession>
<comment type="caution">
    <text evidence="2">The sequence shown here is derived from an EMBL/GenBank/DDBJ whole genome shotgun (WGS) entry which is preliminary data.</text>
</comment>
<dbReference type="Proteomes" id="UP000592820">
    <property type="component" value="Unassembled WGS sequence"/>
</dbReference>
<keyword evidence="1" id="KW-0732">Signal</keyword>
<feature type="chain" id="PRO_5031558176" evidence="1">
    <location>
        <begin position="21"/>
        <end position="280"/>
    </location>
</feature>
<feature type="signal peptide" evidence="1">
    <location>
        <begin position="1"/>
        <end position="20"/>
    </location>
</feature>
<evidence type="ECO:0000256" key="1">
    <source>
        <dbReference type="SAM" id="SignalP"/>
    </source>
</evidence>
<proteinExistence type="predicted"/>
<evidence type="ECO:0000313" key="2">
    <source>
        <dbReference type="EMBL" id="MBB5399839.1"/>
    </source>
</evidence>
<dbReference type="Gene3D" id="2.50.20.10">
    <property type="entry name" value="Lipoprotein localisation LolA/LolB/LppX"/>
    <property type="match status" value="1"/>
</dbReference>
<dbReference type="AlphaFoldDB" id="A0A7W8P070"/>
<dbReference type="EMBL" id="JACHDE010000002">
    <property type="protein sequence ID" value="MBB5399839.1"/>
    <property type="molecule type" value="Genomic_DNA"/>
</dbReference>
<gene>
    <name evidence="2" type="ORF">HDG41_001878</name>
</gene>
<dbReference type="RefSeq" id="WP_184225895.1">
    <property type="nucleotide sequence ID" value="NZ_JACHDE010000002.1"/>
</dbReference>
<organism evidence="2 3">
    <name type="scientific">Paraburkholderia youngii</name>
    <dbReference type="NCBI Taxonomy" id="2782701"/>
    <lineage>
        <taxon>Bacteria</taxon>
        <taxon>Pseudomonadati</taxon>
        <taxon>Pseudomonadota</taxon>
        <taxon>Betaproteobacteria</taxon>
        <taxon>Burkholderiales</taxon>
        <taxon>Burkholderiaceae</taxon>
        <taxon>Paraburkholderia</taxon>
    </lineage>
</organism>
<sequence>MKRIAWWWVLLAIAAAFVLAQMPAARSDDRLGTEEIVARNAEARGGADAWRKVMSMEWVGHVDSPNAPASNLPFMLTLKRPDLTRFEVTAANQMIVHVFDGKEGWKVRPSGSGAPDVRPYTSDEVKFARDAQVIDGPLLDHAAKGIDVALEGTDKVEGRDTYRLSLRLPSGATRHVWVDAQNFLDVKSDREARSPSGQPAIVEVMYRDFRDVDGVRIPFVIESGPVGTDRKDRLVIDKVTLNPPLDRLTFAKPVWQGRHASVTIGADTSPASGSPVRPVP</sequence>
<name>A0A7W8P070_9BURK</name>
<evidence type="ECO:0000313" key="3">
    <source>
        <dbReference type="Proteomes" id="UP000592820"/>
    </source>
</evidence>
<reference evidence="2 3" key="1">
    <citation type="submission" date="2020-08" db="EMBL/GenBank/DDBJ databases">
        <title>Genomic Encyclopedia of Type Strains, Phase IV (KMG-V): Genome sequencing to study the core and pangenomes of soil and plant-associated prokaryotes.</title>
        <authorList>
            <person name="Whitman W."/>
        </authorList>
    </citation>
    <scope>NUCLEOTIDE SEQUENCE [LARGE SCALE GENOMIC DNA]</scope>
    <source>
        <strain evidence="2 3">JPY162</strain>
    </source>
</reference>
<keyword evidence="2" id="KW-0449">Lipoprotein</keyword>